<accession>A0A0K0F2M3</accession>
<dbReference type="Proteomes" id="UP000035680">
    <property type="component" value="Unassembled WGS sequence"/>
</dbReference>
<evidence type="ECO:0000313" key="1">
    <source>
        <dbReference type="Proteomes" id="UP000035680"/>
    </source>
</evidence>
<protein>
    <submittedName>
        <fullName evidence="2">Ovule protein</fullName>
    </submittedName>
</protein>
<name>A0A0K0F2M3_STRVS</name>
<dbReference type="WBParaSite" id="SVE_0305300.1">
    <property type="protein sequence ID" value="SVE_0305300.1"/>
    <property type="gene ID" value="SVE_0305300"/>
</dbReference>
<reference evidence="2" key="2">
    <citation type="submission" date="2015-08" db="UniProtKB">
        <authorList>
            <consortium name="WormBaseParasite"/>
        </authorList>
    </citation>
    <scope>IDENTIFICATION</scope>
</reference>
<keyword evidence="1" id="KW-1185">Reference proteome</keyword>
<reference evidence="1" key="1">
    <citation type="submission" date="2014-07" db="EMBL/GenBank/DDBJ databases">
        <authorList>
            <person name="Martin A.A"/>
            <person name="De Silva N."/>
        </authorList>
    </citation>
    <scope>NUCLEOTIDE SEQUENCE</scope>
</reference>
<dbReference type="AlphaFoldDB" id="A0A0K0F2M3"/>
<proteinExistence type="predicted"/>
<organism evidence="1 2">
    <name type="scientific">Strongyloides venezuelensis</name>
    <name type="common">Threadworm</name>
    <dbReference type="NCBI Taxonomy" id="75913"/>
    <lineage>
        <taxon>Eukaryota</taxon>
        <taxon>Metazoa</taxon>
        <taxon>Ecdysozoa</taxon>
        <taxon>Nematoda</taxon>
        <taxon>Chromadorea</taxon>
        <taxon>Rhabditida</taxon>
        <taxon>Tylenchina</taxon>
        <taxon>Panagrolaimomorpha</taxon>
        <taxon>Strongyloidoidea</taxon>
        <taxon>Strongyloididae</taxon>
        <taxon>Strongyloides</taxon>
    </lineage>
</organism>
<sequence length="80" mass="9733">MQNYHYEYNVSCRVFSLFGYLLPSDRKDLLGKLISNFWMFKLKYIWRDMVKHNQNFSSVRYAVLELHRLKGTKFQILVPP</sequence>
<evidence type="ECO:0000313" key="2">
    <source>
        <dbReference type="WBParaSite" id="SVE_0305300.1"/>
    </source>
</evidence>